<dbReference type="PATRIC" id="fig|66969.6.peg.3306"/>
<evidence type="ECO:0000313" key="2">
    <source>
        <dbReference type="Proteomes" id="UP000054729"/>
    </source>
</evidence>
<evidence type="ECO:0000313" key="1">
    <source>
        <dbReference type="EMBL" id="KTD74991.1"/>
    </source>
</evidence>
<protein>
    <submittedName>
        <fullName evidence="1">Uncharacterized protein</fullName>
    </submittedName>
</protein>
<comment type="caution">
    <text evidence="1">The sequence shown here is derived from an EMBL/GenBank/DDBJ whole genome shotgun (WGS) entry which is preliminary data.</text>
</comment>
<accession>A0A0W1A0W8</accession>
<proteinExistence type="predicted"/>
<dbReference type="AlphaFoldDB" id="A0A0W1A0W8"/>
<dbReference type="EMBL" id="LNZB01000060">
    <property type="protein sequence ID" value="KTD74991.1"/>
    <property type="molecule type" value="Genomic_DNA"/>
</dbReference>
<keyword evidence="2" id="KW-1185">Reference proteome</keyword>
<organism evidence="1 2">
    <name type="scientific">Legionella waltersii</name>
    <dbReference type="NCBI Taxonomy" id="66969"/>
    <lineage>
        <taxon>Bacteria</taxon>
        <taxon>Pseudomonadati</taxon>
        <taxon>Pseudomonadota</taxon>
        <taxon>Gammaproteobacteria</taxon>
        <taxon>Legionellales</taxon>
        <taxon>Legionellaceae</taxon>
        <taxon>Legionella</taxon>
    </lineage>
</organism>
<dbReference type="Proteomes" id="UP000054729">
    <property type="component" value="Unassembled WGS sequence"/>
</dbReference>
<name>A0A0W1A0W8_9GAMM</name>
<gene>
    <name evidence="1" type="ORF">Lwal_3032</name>
</gene>
<reference evidence="1 2" key="1">
    <citation type="submission" date="2015-11" db="EMBL/GenBank/DDBJ databases">
        <title>Genomic analysis of 38 Legionella species identifies large and diverse effector repertoires.</title>
        <authorList>
            <person name="Burstein D."/>
            <person name="Amaro F."/>
            <person name="Zusman T."/>
            <person name="Lifshitz Z."/>
            <person name="Cohen O."/>
            <person name="Gilbert J.A."/>
            <person name="Pupko T."/>
            <person name="Shuman H.A."/>
            <person name="Segal G."/>
        </authorList>
    </citation>
    <scope>NUCLEOTIDE SEQUENCE [LARGE SCALE GENOMIC DNA]</scope>
    <source>
        <strain evidence="1 2">ATCC 51914</strain>
    </source>
</reference>
<sequence length="84" mass="9492">MIVTKLTAESSVGRVPRPAFPIRFAHDNQNSCPYFYSLIDKKFAPSRPALLTRDNPQASPTLTNFQDLRKTPISLLKELFNSVI</sequence>